<evidence type="ECO:0000256" key="4">
    <source>
        <dbReference type="ARBA" id="ARBA00022679"/>
    </source>
</evidence>
<dbReference type="Pfam" id="PF01233">
    <property type="entry name" value="NMT"/>
    <property type="match status" value="1"/>
</dbReference>
<feature type="domain" description="Glycylpeptide N-tetradecanoyltransferase N-terminal" evidence="9">
    <location>
        <begin position="150"/>
        <end position="236"/>
    </location>
</feature>
<dbReference type="GO" id="GO:0004379">
    <property type="term" value="F:glycylpeptide N-tetradecanoyltransferase activity"/>
    <property type="evidence" value="ECO:0007669"/>
    <property type="project" value="UniProtKB-EC"/>
</dbReference>
<dbReference type="AlphaFoldDB" id="A0A8H8DH94"/>
<dbReference type="SUPFAM" id="SSF55729">
    <property type="entry name" value="Acyl-CoA N-acyltransferases (Nat)"/>
    <property type="match status" value="2"/>
</dbReference>
<evidence type="ECO:0000256" key="3">
    <source>
        <dbReference type="ARBA" id="ARBA00022240"/>
    </source>
</evidence>
<proteinExistence type="inferred from homology"/>
<keyword evidence="5 6" id="KW-0012">Acyltransferase</keyword>
<evidence type="ECO:0000259" key="10">
    <source>
        <dbReference type="Pfam" id="PF02799"/>
    </source>
</evidence>
<feature type="region of interest" description="Disordered" evidence="8">
    <location>
        <begin position="74"/>
        <end position="93"/>
    </location>
</feature>
<evidence type="ECO:0000256" key="8">
    <source>
        <dbReference type="SAM" id="MobiDB-lite"/>
    </source>
</evidence>
<evidence type="ECO:0000256" key="5">
    <source>
        <dbReference type="ARBA" id="ARBA00023315"/>
    </source>
</evidence>
<keyword evidence="12" id="KW-1185">Reference proteome</keyword>
<comment type="similarity">
    <text evidence="1 7">Belongs to the NMT family.</text>
</comment>
<evidence type="ECO:0000313" key="11">
    <source>
        <dbReference type="EMBL" id="KAG5458405.1"/>
    </source>
</evidence>
<comment type="caution">
    <text evidence="11">The sequence shown here is derived from an EMBL/GenBank/DDBJ whole genome shotgun (WGS) entry which is preliminary data.</text>
</comment>
<sequence length="347" mass="38430">MSLVPDAAAAAAPAEHAAEDTVAGGKAAAAADALTARECAHGHPLAADCKASGRDQVDDGAVADLEVPELKAAHCGAQHRGRRKGSAADRPATTTRRVASELLDMMPSLGGARSRTSGADVQWQLGELLKRLSVHEPQQKEHRFWSTQPQAWHIGVRVLSNKKLVAFIGAIPIELVVQGRRIQMVEINFLCVHKKLRTKRLAPVLIKEVTRRVKLEGIYQAVYTAGVVLPTPIATCRYYHRSLNPRKLLDVNFSRVPQHITVARYLRRFKLPTTTSLPGLRPTEKRDVPAVRALLNRYLAKFPVRPNFVSDEEAEHWLTPRKGVVWSYVVEVSMVAKWFFLCPDKFG</sequence>
<accession>A0A8H8DH94</accession>
<evidence type="ECO:0000256" key="1">
    <source>
        <dbReference type="ARBA" id="ARBA00009469"/>
    </source>
</evidence>
<dbReference type="InterPro" id="IPR022678">
    <property type="entry name" value="NMT_CS"/>
</dbReference>
<reference evidence="11 12" key="1">
    <citation type="journal article" name="Sci. Rep.">
        <title>Genome-scale phylogenetic analyses confirm Olpidium as the closest living zoosporic fungus to the non-flagellated, terrestrial fungi.</title>
        <authorList>
            <person name="Chang Y."/>
            <person name="Rochon D."/>
            <person name="Sekimoto S."/>
            <person name="Wang Y."/>
            <person name="Chovatia M."/>
            <person name="Sandor L."/>
            <person name="Salamov A."/>
            <person name="Grigoriev I.V."/>
            <person name="Stajich J.E."/>
            <person name="Spatafora J.W."/>
        </authorList>
    </citation>
    <scope>NUCLEOTIDE SEQUENCE [LARGE SCALE GENOMIC DNA]</scope>
    <source>
        <strain evidence="11">S191</strain>
    </source>
</reference>
<name>A0A8H8DH94_9FUNG</name>
<comment type="catalytic activity">
    <reaction evidence="6">
        <text>N-terminal glycyl-[protein] + tetradecanoyl-CoA = N-tetradecanoylglycyl-[protein] + CoA + H(+)</text>
        <dbReference type="Rhea" id="RHEA:15521"/>
        <dbReference type="Rhea" id="RHEA-COMP:12666"/>
        <dbReference type="Rhea" id="RHEA-COMP:12667"/>
        <dbReference type="ChEBI" id="CHEBI:15378"/>
        <dbReference type="ChEBI" id="CHEBI:57287"/>
        <dbReference type="ChEBI" id="CHEBI:57385"/>
        <dbReference type="ChEBI" id="CHEBI:64723"/>
        <dbReference type="ChEBI" id="CHEBI:133050"/>
        <dbReference type="EC" id="2.3.1.97"/>
    </reaction>
</comment>
<protein>
    <recommendedName>
        <fullName evidence="3 6">Glycylpeptide N-tetradecanoyltransferase</fullName>
        <ecNumber evidence="2 6">2.3.1.97</ecNumber>
    </recommendedName>
</protein>
<gene>
    <name evidence="11" type="ORF">BJ554DRAFT_1371</name>
</gene>
<organism evidence="11 12">
    <name type="scientific">Olpidium bornovanus</name>
    <dbReference type="NCBI Taxonomy" id="278681"/>
    <lineage>
        <taxon>Eukaryota</taxon>
        <taxon>Fungi</taxon>
        <taxon>Fungi incertae sedis</taxon>
        <taxon>Olpidiomycota</taxon>
        <taxon>Olpidiomycotina</taxon>
        <taxon>Olpidiomycetes</taxon>
        <taxon>Olpidiales</taxon>
        <taxon>Olpidiaceae</taxon>
        <taxon>Olpidium</taxon>
    </lineage>
</organism>
<evidence type="ECO:0000259" key="9">
    <source>
        <dbReference type="Pfam" id="PF01233"/>
    </source>
</evidence>
<dbReference type="InterPro" id="IPR016181">
    <property type="entry name" value="Acyl_CoA_acyltransferase"/>
</dbReference>
<dbReference type="OrthoDB" id="60315at2759"/>
<evidence type="ECO:0000313" key="12">
    <source>
        <dbReference type="Proteomes" id="UP000673691"/>
    </source>
</evidence>
<dbReference type="GO" id="GO:0005737">
    <property type="term" value="C:cytoplasm"/>
    <property type="evidence" value="ECO:0007669"/>
    <property type="project" value="TreeGrafter"/>
</dbReference>
<keyword evidence="4 6" id="KW-0808">Transferase</keyword>
<dbReference type="EMBL" id="JAEFCI010008525">
    <property type="protein sequence ID" value="KAG5458405.1"/>
    <property type="molecule type" value="Genomic_DNA"/>
</dbReference>
<evidence type="ECO:0000256" key="6">
    <source>
        <dbReference type="RuleBase" id="RU000586"/>
    </source>
</evidence>
<dbReference type="InterPro" id="IPR000903">
    <property type="entry name" value="NMT"/>
</dbReference>
<dbReference type="InterPro" id="IPR022677">
    <property type="entry name" value="NMT_C"/>
</dbReference>
<dbReference type="EC" id="2.3.1.97" evidence="2 6"/>
<dbReference type="Pfam" id="PF02799">
    <property type="entry name" value="NMT_C"/>
    <property type="match status" value="1"/>
</dbReference>
<dbReference type="PANTHER" id="PTHR11377">
    <property type="entry name" value="N-MYRISTOYL TRANSFERASE"/>
    <property type="match status" value="1"/>
</dbReference>
<dbReference type="Proteomes" id="UP000673691">
    <property type="component" value="Unassembled WGS sequence"/>
</dbReference>
<dbReference type="Gene3D" id="3.40.630.170">
    <property type="match status" value="1"/>
</dbReference>
<dbReference type="PANTHER" id="PTHR11377:SF5">
    <property type="entry name" value="GLYCYLPEPTIDE N-TETRADECANOYLTRANSFERASE"/>
    <property type="match status" value="1"/>
</dbReference>
<evidence type="ECO:0000256" key="2">
    <source>
        <dbReference type="ARBA" id="ARBA00012923"/>
    </source>
</evidence>
<feature type="domain" description="Glycylpeptide N-tetradecanoyltransferase C-terminal" evidence="10">
    <location>
        <begin position="250"/>
        <end position="331"/>
    </location>
</feature>
<comment type="function">
    <text evidence="6">Adds a myristoyl group to the N-terminal glycine residue of certain cellular proteins.</text>
</comment>
<dbReference type="InterPro" id="IPR022676">
    <property type="entry name" value="NMT_N"/>
</dbReference>
<dbReference type="PROSITE" id="PS00975">
    <property type="entry name" value="NMT_1"/>
    <property type="match status" value="1"/>
</dbReference>
<evidence type="ECO:0000256" key="7">
    <source>
        <dbReference type="RuleBase" id="RU004178"/>
    </source>
</evidence>